<dbReference type="Proteomes" id="UP000267804">
    <property type="component" value="Chromosome"/>
</dbReference>
<evidence type="ECO:0000256" key="1">
    <source>
        <dbReference type="SAM" id="MobiDB-lite"/>
    </source>
</evidence>
<evidence type="ECO:0000313" key="3">
    <source>
        <dbReference type="Proteomes" id="UP000267804"/>
    </source>
</evidence>
<organism evidence="2 3">
    <name type="scientific">Micromonospora tulbaghiae</name>
    <dbReference type="NCBI Taxonomy" id="479978"/>
    <lineage>
        <taxon>Bacteria</taxon>
        <taxon>Bacillati</taxon>
        <taxon>Actinomycetota</taxon>
        <taxon>Actinomycetes</taxon>
        <taxon>Micromonosporales</taxon>
        <taxon>Micromonosporaceae</taxon>
        <taxon>Micromonospora</taxon>
    </lineage>
</organism>
<reference evidence="2 3" key="1">
    <citation type="submission" date="2017-10" db="EMBL/GenBank/DDBJ databases">
        <title>Integration of genomic and chemical information greatly accelerates assignment of the full stereostructure of myelolactone, a potent inhibitor of myeloma from a marine-derived Micromonospora.</title>
        <authorList>
            <person name="Kim M.C."/>
            <person name="Machado H."/>
            <person name="Jensen P.R."/>
            <person name="Fenical W."/>
        </authorList>
    </citation>
    <scope>NUCLEOTIDE SEQUENCE [LARGE SCALE GENOMIC DNA]</scope>
    <source>
        <strain evidence="2 3">CNY-010</strain>
    </source>
</reference>
<dbReference type="EMBL" id="CP024087">
    <property type="protein sequence ID" value="AYF30460.1"/>
    <property type="molecule type" value="Genomic_DNA"/>
</dbReference>
<feature type="region of interest" description="Disordered" evidence="1">
    <location>
        <begin position="18"/>
        <end position="39"/>
    </location>
</feature>
<accession>A0A386WSU0</accession>
<name>A0A386WSU0_9ACTN</name>
<proteinExistence type="predicted"/>
<dbReference type="KEGG" id="mtua:CSH63_24025"/>
<dbReference type="AlphaFoldDB" id="A0A386WSU0"/>
<evidence type="ECO:0000313" key="2">
    <source>
        <dbReference type="EMBL" id="AYF30460.1"/>
    </source>
</evidence>
<protein>
    <submittedName>
        <fullName evidence="2">Uncharacterized protein</fullName>
    </submittedName>
</protein>
<sequence length="155" mass="17058">MRVSSVVRLSSVQVSDFPYPPRLTSRTRRPLGTRSNSGNEIQGCRFWRRRSSSVSTCGTLSYSSLILTARCDFSSRSDSVGRAPLVLTTRRCPRLRAAAASRRTNSNARGRSSAETVSAEGFFWSAAMISSSIVVWCREAIRKASHPLLAPFALL</sequence>
<gene>
    <name evidence="2" type="ORF">CSH63_24025</name>
</gene>